<feature type="transmembrane region" description="Helical" evidence="5">
    <location>
        <begin position="216"/>
        <end position="236"/>
    </location>
</feature>
<feature type="transmembrane region" description="Helical" evidence="5">
    <location>
        <begin position="112"/>
        <end position="131"/>
    </location>
</feature>
<sequence length="426" mass="43656">MVDPPASSRRARTILALLVLFMMINFMDKTVLGLAGKHIRDDLGLSDTEFGSIGSAFYLLFSVSGIVVGFLADRVPARRLLAVLVAVWSVSQLAVGLPAAGLGALLVTRVTLGAAEGPAFATANHTAFGWFPDRERALPSSLLTVGGAAGVAIGAPLLAVVVTRLGWRAAFALTGVLGVLWMLAWLGLGGEGPHASRAGTRTDEPRVPYRRLLTRGTVLGGLAAGFAGFWTMAVAVTWLPQYLQRVHGIELEKASLIAAGTQVAGIGFMLAVGYASTRMMRAGRTSRTARGVLGGAAVMTSGLATLLVTRVGGGAALILVMMIAFTVGNAFFGLMQAALSELVPAARRGALLGIVTAAASTAGAFGPLLTGAIVDAAATEAAGFRHAFDLGAVLMICGGLLAAALIRPARDRASLDALPAPAVLTH</sequence>
<keyword evidence="3 5" id="KW-1133">Transmembrane helix</keyword>
<organism evidence="7 8">
    <name type="scientific">Actinomadura napierensis</name>
    <dbReference type="NCBI Taxonomy" id="267854"/>
    <lineage>
        <taxon>Bacteria</taxon>
        <taxon>Bacillati</taxon>
        <taxon>Actinomycetota</taxon>
        <taxon>Actinomycetes</taxon>
        <taxon>Streptosporangiales</taxon>
        <taxon>Thermomonosporaceae</taxon>
        <taxon>Actinomadura</taxon>
    </lineage>
</organism>
<dbReference type="PANTHER" id="PTHR11662:SF450">
    <property type="entry name" value="BLR1003 PROTEIN"/>
    <property type="match status" value="1"/>
</dbReference>
<dbReference type="Gene3D" id="1.20.1250.20">
    <property type="entry name" value="MFS general substrate transporter like domains"/>
    <property type="match status" value="2"/>
</dbReference>
<feature type="transmembrane region" description="Helical" evidence="5">
    <location>
        <begin position="256"/>
        <end position="276"/>
    </location>
</feature>
<comment type="caution">
    <text evidence="7">The sequence shown here is derived from an EMBL/GenBank/DDBJ whole genome shotgun (WGS) entry which is preliminary data.</text>
</comment>
<feature type="transmembrane region" description="Helical" evidence="5">
    <location>
        <begin position="314"/>
        <end position="339"/>
    </location>
</feature>
<comment type="subcellular location">
    <subcellularLocation>
        <location evidence="1">Cell membrane</location>
        <topology evidence="1">Multi-pass membrane protein</topology>
    </subcellularLocation>
</comment>
<dbReference type="InterPro" id="IPR036259">
    <property type="entry name" value="MFS_trans_sf"/>
</dbReference>
<feature type="transmembrane region" description="Helical" evidence="5">
    <location>
        <begin position="288"/>
        <end position="308"/>
    </location>
</feature>
<protein>
    <submittedName>
        <fullName evidence="7">MFS transporter</fullName>
    </submittedName>
</protein>
<dbReference type="SUPFAM" id="SSF103473">
    <property type="entry name" value="MFS general substrate transporter"/>
    <property type="match status" value="1"/>
</dbReference>
<evidence type="ECO:0000313" key="8">
    <source>
        <dbReference type="Proteomes" id="UP001501020"/>
    </source>
</evidence>
<evidence type="ECO:0000256" key="5">
    <source>
        <dbReference type="SAM" id="Phobius"/>
    </source>
</evidence>
<dbReference type="PANTHER" id="PTHR11662">
    <property type="entry name" value="SOLUTE CARRIER FAMILY 17"/>
    <property type="match status" value="1"/>
</dbReference>
<keyword evidence="2 5" id="KW-0812">Transmembrane</keyword>
<feature type="transmembrane region" description="Helical" evidence="5">
    <location>
        <begin position="57"/>
        <end position="73"/>
    </location>
</feature>
<accession>A0ABN2ZE04</accession>
<dbReference type="InterPro" id="IPR020846">
    <property type="entry name" value="MFS_dom"/>
</dbReference>
<reference evidence="7 8" key="1">
    <citation type="journal article" date="2019" name="Int. J. Syst. Evol. Microbiol.">
        <title>The Global Catalogue of Microorganisms (GCM) 10K type strain sequencing project: providing services to taxonomists for standard genome sequencing and annotation.</title>
        <authorList>
            <consortium name="The Broad Institute Genomics Platform"/>
            <consortium name="The Broad Institute Genome Sequencing Center for Infectious Disease"/>
            <person name="Wu L."/>
            <person name="Ma J."/>
        </authorList>
    </citation>
    <scope>NUCLEOTIDE SEQUENCE [LARGE SCALE GENOMIC DNA]</scope>
    <source>
        <strain evidence="7 8">JCM 13850</strain>
    </source>
</reference>
<dbReference type="Proteomes" id="UP001501020">
    <property type="component" value="Unassembled WGS sequence"/>
</dbReference>
<gene>
    <name evidence="7" type="ORF">GCM10009727_38000</name>
</gene>
<dbReference type="Pfam" id="PF07690">
    <property type="entry name" value="MFS_1"/>
    <property type="match status" value="1"/>
</dbReference>
<proteinExistence type="predicted"/>
<feature type="transmembrane region" description="Helical" evidence="5">
    <location>
        <begin position="143"/>
        <end position="163"/>
    </location>
</feature>
<evidence type="ECO:0000313" key="7">
    <source>
        <dbReference type="EMBL" id="GAA2140769.1"/>
    </source>
</evidence>
<evidence type="ECO:0000256" key="4">
    <source>
        <dbReference type="ARBA" id="ARBA00023136"/>
    </source>
</evidence>
<dbReference type="EMBL" id="BAAAMR010000031">
    <property type="protein sequence ID" value="GAA2140769.1"/>
    <property type="molecule type" value="Genomic_DNA"/>
</dbReference>
<dbReference type="InterPro" id="IPR011701">
    <property type="entry name" value="MFS"/>
</dbReference>
<dbReference type="InterPro" id="IPR050382">
    <property type="entry name" value="MFS_Na/Anion_cotransporter"/>
</dbReference>
<keyword evidence="8" id="KW-1185">Reference proteome</keyword>
<feature type="transmembrane region" description="Helical" evidence="5">
    <location>
        <begin position="351"/>
        <end position="374"/>
    </location>
</feature>
<name>A0ABN2ZE04_9ACTN</name>
<feature type="transmembrane region" description="Helical" evidence="5">
    <location>
        <begin position="386"/>
        <end position="406"/>
    </location>
</feature>
<dbReference type="RefSeq" id="WP_344268415.1">
    <property type="nucleotide sequence ID" value="NZ_BAAAMR010000031.1"/>
</dbReference>
<feature type="transmembrane region" description="Helical" evidence="5">
    <location>
        <begin position="169"/>
        <end position="188"/>
    </location>
</feature>
<feature type="domain" description="Major facilitator superfamily (MFS) profile" evidence="6">
    <location>
        <begin position="14"/>
        <end position="410"/>
    </location>
</feature>
<keyword evidence="4 5" id="KW-0472">Membrane</keyword>
<dbReference type="PROSITE" id="PS50850">
    <property type="entry name" value="MFS"/>
    <property type="match status" value="1"/>
</dbReference>
<evidence type="ECO:0000259" key="6">
    <source>
        <dbReference type="PROSITE" id="PS50850"/>
    </source>
</evidence>
<evidence type="ECO:0000256" key="3">
    <source>
        <dbReference type="ARBA" id="ARBA00022989"/>
    </source>
</evidence>
<feature type="transmembrane region" description="Helical" evidence="5">
    <location>
        <begin position="80"/>
        <end position="106"/>
    </location>
</feature>
<evidence type="ECO:0000256" key="1">
    <source>
        <dbReference type="ARBA" id="ARBA00004651"/>
    </source>
</evidence>
<evidence type="ECO:0000256" key="2">
    <source>
        <dbReference type="ARBA" id="ARBA00022692"/>
    </source>
</evidence>